<feature type="compositionally biased region" description="Basic and acidic residues" evidence="1">
    <location>
        <begin position="99"/>
        <end position="128"/>
    </location>
</feature>
<proteinExistence type="predicted"/>
<sequence length="158" mass="17562">DVDEDDDDGGAGDDDGDDDEADERRAHNHDRVRYKSAGPNTGVKGYRHQLARRCITSEERDTGVIACTRSVIATPLRASARFNKHTWLSLWCDARRGAARRGEARRGETRRGKARRGEAKRGEADAVRQGKASRSDATAAFPNRLGDRWVAFPSIEKQ</sequence>
<feature type="compositionally biased region" description="Basic and acidic residues" evidence="1">
    <location>
        <begin position="22"/>
        <end position="33"/>
    </location>
</feature>
<evidence type="ECO:0000313" key="2">
    <source>
        <dbReference type="EMBL" id="KYN09901.1"/>
    </source>
</evidence>
<feature type="region of interest" description="Disordered" evidence="1">
    <location>
        <begin position="99"/>
        <end position="140"/>
    </location>
</feature>
<feature type="non-terminal residue" evidence="2">
    <location>
        <position position="1"/>
    </location>
</feature>
<name>A0A151IT13_9HYME</name>
<dbReference type="EMBL" id="KQ981064">
    <property type="protein sequence ID" value="KYN09901.1"/>
    <property type="molecule type" value="Genomic_DNA"/>
</dbReference>
<reference evidence="2 3" key="1">
    <citation type="submission" date="2015-09" db="EMBL/GenBank/DDBJ databases">
        <title>Trachymyrmex cornetzi WGS genome.</title>
        <authorList>
            <person name="Nygaard S."/>
            <person name="Hu H."/>
            <person name="Boomsma J."/>
            <person name="Zhang G."/>
        </authorList>
    </citation>
    <scope>NUCLEOTIDE SEQUENCE [LARGE SCALE GENOMIC DNA]</scope>
    <source>
        <strain evidence="2">Tcor2-1</strain>
        <tissue evidence="2">Whole body</tissue>
    </source>
</reference>
<evidence type="ECO:0000313" key="3">
    <source>
        <dbReference type="Proteomes" id="UP000078492"/>
    </source>
</evidence>
<feature type="compositionally biased region" description="Acidic residues" evidence="1">
    <location>
        <begin position="1"/>
        <end position="21"/>
    </location>
</feature>
<gene>
    <name evidence="2" type="ORF">ALC57_18024</name>
</gene>
<protein>
    <submittedName>
        <fullName evidence="2">Uncharacterized protein</fullName>
    </submittedName>
</protein>
<dbReference type="AlphaFoldDB" id="A0A151IT13"/>
<organism evidence="2 3">
    <name type="scientific">Trachymyrmex cornetzi</name>
    <dbReference type="NCBI Taxonomy" id="471704"/>
    <lineage>
        <taxon>Eukaryota</taxon>
        <taxon>Metazoa</taxon>
        <taxon>Ecdysozoa</taxon>
        <taxon>Arthropoda</taxon>
        <taxon>Hexapoda</taxon>
        <taxon>Insecta</taxon>
        <taxon>Pterygota</taxon>
        <taxon>Neoptera</taxon>
        <taxon>Endopterygota</taxon>
        <taxon>Hymenoptera</taxon>
        <taxon>Apocrita</taxon>
        <taxon>Aculeata</taxon>
        <taxon>Formicoidea</taxon>
        <taxon>Formicidae</taxon>
        <taxon>Myrmicinae</taxon>
        <taxon>Trachymyrmex</taxon>
    </lineage>
</organism>
<evidence type="ECO:0000256" key="1">
    <source>
        <dbReference type="SAM" id="MobiDB-lite"/>
    </source>
</evidence>
<keyword evidence="3" id="KW-1185">Reference proteome</keyword>
<feature type="region of interest" description="Disordered" evidence="1">
    <location>
        <begin position="1"/>
        <end position="44"/>
    </location>
</feature>
<dbReference type="Proteomes" id="UP000078492">
    <property type="component" value="Unassembled WGS sequence"/>
</dbReference>
<accession>A0A151IT13</accession>